<dbReference type="AlphaFoldDB" id="A0A3G4RPP6"/>
<accession>A0A3G4RPP6</accession>
<geneLocation type="plasmid" evidence="1">
    <name>p17-346F</name>
</geneLocation>
<reference evidence="1" key="1">
    <citation type="journal article" date="2018" name="Vet. Microbiol.">
        <title>Characterization of plasmids harboring blaCTX-M genes in Escherichia coli from French pigs.</title>
        <authorList>
            <person name="Lucas P."/>
            <person name="Jouy E."/>
            <person name="Le Devendec L."/>
            <person name="de Boisseson C."/>
            <person name="Perrin-Guyomard A."/>
            <person name="Jove T."/>
            <person name="Blanchard Y."/>
            <person name="Touzain F."/>
            <person name="Kempf I."/>
        </authorList>
    </citation>
    <scope>NUCLEOTIDE SEQUENCE</scope>
    <source>
        <strain evidence="1">17-346F</strain>
        <plasmid evidence="1">p17-346F</plasmid>
    </source>
</reference>
<gene>
    <name evidence="1" type="ORF">D0356_00128</name>
</gene>
<evidence type="ECO:0000313" key="1">
    <source>
        <dbReference type="EMBL" id="AYU67665.1"/>
    </source>
</evidence>
<name>A0A3G4RPP6_ECOLX</name>
<sequence length="46" mass="5375">MSAWSPEHITLRRTENGNVIAHDSRDDQEFMQNAVPMKSQTSFWKP</sequence>
<organism evidence="1">
    <name type="scientific">Escherichia coli</name>
    <dbReference type="NCBI Taxonomy" id="562"/>
    <lineage>
        <taxon>Bacteria</taxon>
        <taxon>Pseudomonadati</taxon>
        <taxon>Pseudomonadota</taxon>
        <taxon>Gammaproteobacteria</taxon>
        <taxon>Enterobacterales</taxon>
        <taxon>Enterobacteriaceae</taxon>
        <taxon>Escherichia</taxon>
    </lineage>
</organism>
<dbReference type="EMBL" id="MH846689">
    <property type="protein sequence ID" value="AYU67665.1"/>
    <property type="molecule type" value="Genomic_DNA"/>
</dbReference>
<keyword evidence="1" id="KW-0614">Plasmid</keyword>
<protein>
    <submittedName>
        <fullName evidence="1">Uncharacterized protein</fullName>
    </submittedName>
</protein>
<proteinExistence type="predicted"/>